<evidence type="ECO:0000256" key="5">
    <source>
        <dbReference type="SAM" id="Phobius"/>
    </source>
</evidence>
<dbReference type="InterPro" id="IPR035952">
    <property type="entry name" value="Rhomboid-like_sf"/>
</dbReference>
<comment type="subcellular location">
    <subcellularLocation>
        <location evidence="1">Membrane</location>
        <topology evidence="1">Multi-pass membrane protein</topology>
    </subcellularLocation>
</comment>
<keyword evidence="7" id="KW-0645">Protease</keyword>
<feature type="transmembrane region" description="Helical" evidence="5">
    <location>
        <begin position="108"/>
        <end position="126"/>
    </location>
</feature>
<dbReference type="InterPro" id="IPR022764">
    <property type="entry name" value="Peptidase_S54_rhomboid_dom"/>
</dbReference>
<dbReference type="Gene3D" id="1.20.1540.10">
    <property type="entry name" value="Rhomboid-like"/>
    <property type="match status" value="1"/>
</dbReference>
<evidence type="ECO:0000313" key="8">
    <source>
        <dbReference type="Proteomes" id="UP000478837"/>
    </source>
</evidence>
<dbReference type="EMBL" id="JAAAWP010000004">
    <property type="protein sequence ID" value="NDW21573.1"/>
    <property type="molecule type" value="Genomic_DNA"/>
</dbReference>
<evidence type="ECO:0000256" key="3">
    <source>
        <dbReference type="ARBA" id="ARBA00022989"/>
    </source>
</evidence>
<evidence type="ECO:0000256" key="4">
    <source>
        <dbReference type="ARBA" id="ARBA00023136"/>
    </source>
</evidence>
<keyword evidence="3 5" id="KW-1133">Transmembrane helix</keyword>
<sequence>MESLSMQIRIILTLGALLILIEVANLLTGNSLNAFGVVPRSLGHLPFIFTAPFLHGTPTHLMANLLPLMLFMWLTMQWGKRTFIIATLCALLIGGLGVWVFGRSATHIGASGMVYGYFGFLVLAGFRSNKMRYLLISLVVAALYGGMLVGVLPTSKFISFEYHLFGFLGGLFAAWHWARK</sequence>
<feature type="transmembrane region" description="Helical" evidence="5">
    <location>
        <begin position="83"/>
        <end position="102"/>
    </location>
</feature>
<dbReference type="Proteomes" id="UP000478837">
    <property type="component" value="Unassembled WGS sequence"/>
</dbReference>
<protein>
    <submittedName>
        <fullName evidence="7">Rhomboid family intramembrane serine protease</fullName>
    </submittedName>
</protein>
<keyword evidence="7" id="KW-0378">Hydrolase</keyword>
<evidence type="ECO:0000256" key="2">
    <source>
        <dbReference type="ARBA" id="ARBA00022692"/>
    </source>
</evidence>
<dbReference type="GO" id="GO:0004252">
    <property type="term" value="F:serine-type endopeptidase activity"/>
    <property type="evidence" value="ECO:0007669"/>
    <property type="project" value="InterPro"/>
</dbReference>
<feature type="transmembrane region" description="Helical" evidence="5">
    <location>
        <begin position="133"/>
        <end position="154"/>
    </location>
</feature>
<dbReference type="RefSeq" id="WP_163111541.1">
    <property type="nucleotide sequence ID" value="NZ_JAAAWP010000004.1"/>
</dbReference>
<dbReference type="SUPFAM" id="SSF144091">
    <property type="entry name" value="Rhomboid-like"/>
    <property type="match status" value="1"/>
</dbReference>
<feature type="transmembrane region" description="Helical" evidence="5">
    <location>
        <begin position="160"/>
        <end position="178"/>
    </location>
</feature>
<dbReference type="Pfam" id="PF01694">
    <property type="entry name" value="Rhomboid"/>
    <property type="match status" value="1"/>
</dbReference>
<feature type="transmembrane region" description="Helical" evidence="5">
    <location>
        <begin position="53"/>
        <end position="76"/>
    </location>
</feature>
<reference evidence="7 8" key="1">
    <citation type="submission" date="2020-01" db="EMBL/GenBank/DDBJ databases">
        <title>Genomes of bacteria type strains.</title>
        <authorList>
            <person name="Chen J."/>
            <person name="Zhu S."/>
            <person name="Yang J."/>
        </authorList>
    </citation>
    <scope>NUCLEOTIDE SEQUENCE [LARGE SCALE GENOMIC DNA]</scope>
    <source>
        <strain evidence="7 8">LMG 22958</strain>
    </source>
</reference>
<comment type="caution">
    <text evidence="7">The sequence shown here is derived from an EMBL/GenBank/DDBJ whole genome shotgun (WGS) entry which is preliminary data.</text>
</comment>
<name>A0A6L9MUK5_9ALTE</name>
<dbReference type="GO" id="GO:0006508">
    <property type="term" value="P:proteolysis"/>
    <property type="evidence" value="ECO:0007669"/>
    <property type="project" value="UniProtKB-KW"/>
</dbReference>
<organism evidence="7 8">
    <name type="scientific">Alteromonas hispanica</name>
    <dbReference type="NCBI Taxonomy" id="315421"/>
    <lineage>
        <taxon>Bacteria</taxon>
        <taxon>Pseudomonadati</taxon>
        <taxon>Pseudomonadota</taxon>
        <taxon>Gammaproteobacteria</taxon>
        <taxon>Alteromonadales</taxon>
        <taxon>Alteromonadaceae</taxon>
        <taxon>Alteromonas/Salinimonas group</taxon>
        <taxon>Alteromonas</taxon>
    </lineage>
</organism>
<evidence type="ECO:0000313" key="7">
    <source>
        <dbReference type="EMBL" id="NDW21573.1"/>
    </source>
</evidence>
<accession>A0A6L9MUK5</accession>
<proteinExistence type="predicted"/>
<keyword evidence="2 5" id="KW-0812">Transmembrane</keyword>
<feature type="domain" description="Peptidase S54 rhomboid" evidence="6">
    <location>
        <begin position="48"/>
        <end position="177"/>
    </location>
</feature>
<evidence type="ECO:0000259" key="6">
    <source>
        <dbReference type="Pfam" id="PF01694"/>
    </source>
</evidence>
<keyword evidence="4 5" id="KW-0472">Membrane</keyword>
<gene>
    <name evidence="7" type="ORF">GTW09_08600</name>
</gene>
<evidence type="ECO:0000256" key="1">
    <source>
        <dbReference type="ARBA" id="ARBA00004141"/>
    </source>
</evidence>
<dbReference type="GO" id="GO:0016020">
    <property type="term" value="C:membrane"/>
    <property type="evidence" value="ECO:0007669"/>
    <property type="project" value="UniProtKB-SubCell"/>
</dbReference>
<dbReference type="AlphaFoldDB" id="A0A6L9MUK5"/>
<keyword evidence="8" id="KW-1185">Reference proteome</keyword>